<proteinExistence type="predicted"/>
<dbReference type="Gene3D" id="1.10.472.50">
    <property type="entry name" value="HD-domain/PDEase-like"/>
    <property type="match status" value="1"/>
</dbReference>
<reference evidence="2 3" key="1">
    <citation type="submission" date="2015-04" db="EMBL/GenBank/DDBJ databases">
        <title>Taxonomic description and genome sequence of Bacillus campisalis sp. nov., a novel member of the genus Bacillus isolated from solar saltern.</title>
        <authorList>
            <person name="Mathan Kumar R."/>
            <person name="Kaur G."/>
            <person name="Kumar A."/>
            <person name="Singh N.K."/>
            <person name="Kaur N."/>
            <person name="Kumar N."/>
            <person name="Mayilraj S."/>
        </authorList>
    </citation>
    <scope>NUCLEOTIDE SEQUENCE [LARGE SCALE GENOMIC DNA]</scope>
    <source>
        <strain evidence="2 3">SA2-6</strain>
    </source>
</reference>
<dbReference type="InterPro" id="IPR003607">
    <property type="entry name" value="HD/PDEase_dom"/>
</dbReference>
<comment type="caution">
    <text evidence="2">The sequence shown here is derived from an EMBL/GenBank/DDBJ whole genome shotgun (WGS) entry which is preliminary data.</text>
</comment>
<dbReference type="EMBL" id="LAYY01000013">
    <property type="protein sequence ID" value="KKK37668.1"/>
    <property type="molecule type" value="Genomic_DNA"/>
</dbReference>
<dbReference type="CDD" id="cd00077">
    <property type="entry name" value="HDc"/>
    <property type="match status" value="1"/>
</dbReference>
<evidence type="ECO:0000313" key="3">
    <source>
        <dbReference type="Proteomes" id="UP000034166"/>
    </source>
</evidence>
<dbReference type="Gene3D" id="1.20.58.1910">
    <property type="match status" value="1"/>
</dbReference>
<evidence type="ECO:0000259" key="1">
    <source>
        <dbReference type="PROSITE" id="PS51831"/>
    </source>
</evidence>
<keyword evidence="3" id="KW-1185">Reference proteome</keyword>
<dbReference type="PROSITE" id="PS51831">
    <property type="entry name" value="HD"/>
    <property type="match status" value="1"/>
</dbReference>
<dbReference type="AlphaFoldDB" id="A0A0M2SU46"/>
<feature type="domain" description="HD" evidence="1">
    <location>
        <begin position="24"/>
        <end position="126"/>
    </location>
</feature>
<evidence type="ECO:0000313" key="2">
    <source>
        <dbReference type="EMBL" id="KKK37668.1"/>
    </source>
</evidence>
<organism evidence="2 3">
    <name type="scientific">Mesobacillus campisalis</name>
    <dbReference type="NCBI Taxonomy" id="1408103"/>
    <lineage>
        <taxon>Bacteria</taxon>
        <taxon>Bacillati</taxon>
        <taxon>Bacillota</taxon>
        <taxon>Bacilli</taxon>
        <taxon>Bacillales</taxon>
        <taxon>Bacillaceae</taxon>
        <taxon>Mesobacillus</taxon>
    </lineage>
</organism>
<dbReference type="Pfam" id="PF01966">
    <property type="entry name" value="HD"/>
    <property type="match status" value="1"/>
</dbReference>
<gene>
    <name evidence="2" type="ORF">WQ57_13125</name>
</gene>
<dbReference type="SUPFAM" id="SSF109604">
    <property type="entry name" value="HD-domain/PDEase-like"/>
    <property type="match status" value="1"/>
</dbReference>
<protein>
    <submittedName>
        <fullName evidence="2">Phosphohydrolase</fullName>
    </submittedName>
</protein>
<dbReference type="RefSeq" id="WP_046524229.1">
    <property type="nucleotide sequence ID" value="NZ_LAYY01000013.1"/>
</dbReference>
<dbReference type="PATRIC" id="fig|1408103.3.peg.2952"/>
<name>A0A0M2SU46_9BACI</name>
<sequence length="214" mass="24526">MKDTLARTEEFVRAELMDESTGHDWHHIDRVRKNAKLIAQKLGVGDLFIIEMAALLHDIPDEKLNESEKQGWDKLLEHMDSLNLPEDTAAHILACIESVSFKGGRKVELKTIEAKIVQDADRLDALGAIGIARTFAYGGKKGNPIYEPEFQVRDGMSLEDYRNGQSSSVHHFYEKLFKLKDLMNTDEAREIAQQRHEYMAEFLEQFYSEWNGNA</sequence>
<keyword evidence="2" id="KW-0378">Hydrolase</keyword>
<dbReference type="OrthoDB" id="9797344at2"/>
<dbReference type="PANTHER" id="PTHR33594">
    <property type="entry name" value="SUPERFAMILY HYDROLASE, PUTATIVE (AFU_ORTHOLOGUE AFUA_1G03035)-RELATED"/>
    <property type="match status" value="1"/>
</dbReference>
<dbReference type="PANTHER" id="PTHR33594:SF1">
    <property type="entry name" value="HD_PDEASE DOMAIN-CONTAINING PROTEIN"/>
    <property type="match status" value="1"/>
</dbReference>
<dbReference type="Proteomes" id="UP000034166">
    <property type="component" value="Unassembled WGS sequence"/>
</dbReference>
<accession>A0A0M2SU46</accession>
<dbReference type="InterPro" id="IPR006674">
    <property type="entry name" value="HD_domain"/>
</dbReference>
<dbReference type="SMART" id="SM00471">
    <property type="entry name" value="HDc"/>
    <property type="match status" value="1"/>
</dbReference>
<dbReference type="GO" id="GO:0016787">
    <property type="term" value="F:hydrolase activity"/>
    <property type="evidence" value="ECO:0007669"/>
    <property type="project" value="UniProtKB-KW"/>
</dbReference>